<evidence type="ECO:0000256" key="1">
    <source>
        <dbReference type="SAM" id="Phobius"/>
    </source>
</evidence>
<dbReference type="AlphaFoldDB" id="A0A4R5EFG9"/>
<dbReference type="EMBL" id="SMLD01000164">
    <property type="protein sequence ID" value="TDE32983.1"/>
    <property type="molecule type" value="Genomic_DNA"/>
</dbReference>
<reference evidence="2 3" key="1">
    <citation type="submission" date="2019-03" db="EMBL/GenBank/DDBJ databases">
        <title>Draft genome sequences of novel Actinobacteria.</title>
        <authorList>
            <person name="Sahin N."/>
            <person name="Ay H."/>
            <person name="Saygin H."/>
        </authorList>
    </citation>
    <scope>NUCLEOTIDE SEQUENCE [LARGE SCALE GENOMIC DNA]</scope>
    <source>
        <strain evidence="2 3">6K102</strain>
    </source>
</reference>
<feature type="transmembrane region" description="Helical" evidence="1">
    <location>
        <begin position="102"/>
        <end position="120"/>
    </location>
</feature>
<keyword evidence="1" id="KW-1133">Transmembrane helix</keyword>
<keyword evidence="1" id="KW-0812">Transmembrane</keyword>
<feature type="transmembrane region" description="Helical" evidence="1">
    <location>
        <begin position="47"/>
        <end position="68"/>
    </location>
</feature>
<gene>
    <name evidence="2" type="ORF">E1295_38780</name>
</gene>
<keyword evidence="1" id="KW-0472">Membrane</keyword>
<evidence type="ECO:0000313" key="3">
    <source>
        <dbReference type="Proteomes" id="UP000295136"/>
    </source>
</evidence>
<evidence type="ECO:0000313" key="2">
    <source>
        <dbReference type="EMBL" id="TDE32983.1"/>
    </source>
</evidence>
<feature type="transmembrane region" description="Helical" evidence="1">
    <location>
        <begin position="164"/>
        <end position="186"/>
    </location>
</feature>
<proteinExistence type="predicted"/>
<feature type="transmembrane region" description="Helical" evidence="1">
    <location>
        <begin position="80"/>
        <end position="96"/>
    </location>
</feature>
<comment type="caution">
    <text evidence="2">The sequence shown here is derived from an EMBL/GenBank/DDBJ whole genome shotgun (WGS) entry which is preliminary data.</text>
</comment>
<dbReference type="RefSeq" id="WP_132638708.1">
    <property type="nucleotide sequence ID" value="NZ_SMLD01000164.1"/>
</dbReference>
<feature type="transmembrane region" description="Helical" evidence="1">
    <location>
        <begin position="127"/>
        <end position="144"/>
    </location>
</feature>
<accession>A0A4R5EFG9</accession>
<dbReference type="Proteomes" id="UP000295136">
    <property type="component" value="Unassembled WGS sequence"/>
</dbReference>
<keyword evidence="3" id="KW-1185">Reference proteome</keyword>
<sequence>MSEAAEEMTRAQLRHGLRLATLLIVLGTVGGQGVPSILRHLGGYPVPLAQLAALAVLAAVLAGEAVLLLRRRTWGRLRQVAVAAVLAASVLSYVTLPEGRTSTSVDWIFGAANWVGLVVLLDRPLRAAVAFLVAHDLTALVHLVTVDPNRGDLARFATGSVTVIGLPLCVAVVAAVFNSLSAAAAASRAEIERVRISEAIAAESHRRRQQRLAELSATTVPLLEGLADGSLRPEDPAIQRRCAIEAGRMRRLFAETDTVANPLLHELRHCADVADRKGVVVELDARGQWPTPPVAVRRDLTEPVLSVLAGAASRARIAVVGGTDLVSVSVVADSGEVDVPEPVTPGVHVETVTNDDTVWMEVRWQPTPQPTPQATRKPAALPVS</sequence>
<organism evidence="2 3">
    <name type="scientific">Nonomuraea mesophila</name>
    <dbReference type="NCBI Taxonomy" id="2530382"/>
    <lineage>
        <taxon>Bacteria</taxon>
        <taxon>Bacillati</taxon>
        <taxon>Actinomycetota</taxon>
        <taxon>Actinomycetes</taxon>
        <taxon>Streptosporangiales</taxon>
        <taxon>Streptosporangiaceae</taxon>
        <taxon>Nonomuraea</taxon>
    </lineage>
</organism>
<name>A0A4R5EFG9_9ACTN</name>
<protein>
    <submittedName>
        <fullName evidence="2">Uncharacterized protein</fullName>
    </submittedName>
</protein>